<dbReference type="RefSeq" id="WP_073486419.1">
    <property type="nucleotide sequence ID" value="NZ_FQVN01000007.1"/>
</dbReference>
<protein>
    <submittedName>
        <fullName evidence="2">Uncharacterized conserved protein, DUF1330 family</fullName>
    </submittedName>
</protein>
<dbReference type="Pfam" id="PF07045">
    <property type="entry name" value="DUF1330"/>
    <property type="match status" value="1"/>
</dbReference>
<proteinExistence type="predicted"/>
<dbReference type="InterPro" id="IPR010753">
    <property type="entry name" value="DUF1330"/>
</dbReference>
<feature type="domain" description="DUF1330" evidence="1">
    <location>
        <begin position="2"/>
        <end position="96"/>
    </location>
</feature>
<dbReference type="EMBL" id="FQVN01000007">
    <property type="protein sequence ID" value="SHG23532.1"/>
    <property type="molecule type" value="Genomic_DNA"/>
</dbReference>
<gene>
    <name evidence="2" type="ORF">SAMN05444320_107115</name>
</gene>
<dbReference type="STRING" id="2017.SAMN05444320_107115"/>
<dbReference type="OrthoDB" id="9806380at2"/>
<organism evidence="2 3">
    <name type="scientific">Streptoalloteichus hindustanus</name>
    <dbReference type="NCBI Taxonomy" id="2017"/>
    <lineage>
        <taxon>Bacteria</taxon>
        <taxon>Bacillati</taxon>
        <taxon>Actinomycetota</taxon>
        <taxon>Actinomycetes</taxon>
        <taxon>Pseudonocardiales</taxon>
        <taxon>Pseudonocardiaceae</taxon>
        <taxon>Streptoalloteichus</taxon>
    </lineage>
</organism>
<dbReference type="InterPro" id="IPR011008">
    <property type="entry name" value="Dimeric_a/b-barrel"/>
</dbReference>
<dbReference type="SUPFAM" id="SSF54909">
    <property type="entry name" value="Dimeric alpha+beta barrel"/>
    <property type="match status" value="1"/>
</dbReference>
<reference evidence="2 3" key="1">
    <citation type="submission" date="2016-11" db="EMBL/GenBank/DDBJ databases">
        <authorList>
            <person name="Jaros S."/>
            <person name="Januszkiewicz K."/>
            <person name="Wedrychowicz H."/>
        </authorList>
    </citation>
    <scope>NUCLEOTIDE SEQUENCE [LARGE SCALE GENOMIC DNA]</scope>
    <source>
        <strain evidence="2 3">DSM 44523</strain>
    </source>
</reference>
<dbReference type="AlphaFoldDB" id="A0A1M5I5R9"/>
<name>A0A1M5I5R9_STRHI</name>
<evidence type="ECO:0000313" key="3">
    <source>
        <dbReference type="Proteomes" id="UP000184501"/>
    </source>
</evidence>
<dbReference type="Gene3D" id="3.30.70.100">
    <property type="match status" value="1"/>
</dbReference>
<accession>A0A1M5I5R9</accession>
<dbReference type="Proteomes" id="UP000184501">
    <property type="component" value="Unassembled WGS sequence"/>
</dbReference>
<keyword evidence="3" id="KW-1185">Reference proteome</keyword>
<evidence type="ECO:0000259" key="1">
    <source>
        <dbReference type="Pfam" id="PF07045"/>
    </source>
</evidence>
<dbReference type="PANTHER" id="PTHR41521:SF4">
    <property type="entry name" value="BLR0684 PROTEIN"/>
    <property type="match status" value="1"/>
</dbReference>
<evidence type="ECO:0000313" key="2">
    <source>
        <dbReference type="EMBL" id="SHG23532.1"/>
    </source>
</evidence>
<dbReference type="PANTHER" id="PTHR41521">
    <property type="match status" value="1"/>
</dbReference>
<sequence>MTAYAIAHLRRPETVHPEVFEYMERIQATLDPYSGRFVVHGGTVDVREGSWPGDVVMIRFPDMGRARAWYDSPAYQEILPKRADHLVGDVILVEGVGPDHDPARKAAAMRTALGMDG</sequence>